<dbReference type="EMBL" id="CP003013">
    <property type="protein sequence ID" value="AEO69849.1"/>
    <property type="molecule type" value="Genomic_DNA"/>
</dbReference>
<dbReference type="PANTHER" id="PTHR34997">
    <property type="entry name" value="AM15"/>
    <property type="match status" value="1"/>
</dbReference>
<dbReference type="SUPFAM" id="SSF54106">
    <property type="entry name" value="LysM domain"/>
    <property type="match status" value="3"/>
</dbReference>
<evidence type="ECO:0000313" key="7">
    <source>
        <dbReference type="Proteomes" id="UP000008181"/>
    </source>
</evidence>
<name>G2RCW1_THETT</name>
<dbReference type="GeneID" id="11522641"/>
<evidence type="ECO:0000256" key="3">
    <source>
        <dbReference type="ARBA" id="ARBA00044955"/>
    </source>
</evidence>
<dbReference type="Gene3D" id="3.10.350.10">
    <property type="entry name" value="LysM domain"/>
    <property type="match status" value="3"/>
</dbReference>
<dbReference type="KEGG" id="ttt:THITE_2013732"/>
<accession>G2RCW1</accession>
<reference evidence="6 7" key="1">
    <citation type="journal article" date="2011" name="Nat. Biotechnol.">
        <title>Comparative genomic analysis of the thermophilic biomass-degrading fungi Myceliophthora thermophila and Thielavia terrestris.</title>
        <authorList>
            <person name="Berka R.M."/>
            <person name="Grigoriev I.V."/>
            <person name="Otillar R."/>
            <person name="Salamov A."/>
            <person name="Grimwood J."/>
            <person name="Reid I."/>
            <person name="Ishmael N."/>
            <person name="John T."/>
            <person name="Darmond C."/>
            <person name="Moisan M.-C."/>
            <person name="Henrissat B."/>
            <person name="Coutinho P.M."/>
            <person name="Lombard V."/>
            <person name="Natvig D.O."/>
            <person name="Lindquist E."/>
            <person name="Schmutz J."/>
            <person name="Lucas S."/>
            <person name="Harris P."/>
            <person name="Powlowski J."/>
            <person name="Bellemare A."/>
            <person name="Taylor D."/>
            <person name="Butler G."/>
            <person name="de Vries R.P."/>
            <person name="Allijn I.E."/>
            <person name="van den Brink J."/>
            <person name="Ushinsky S."/>
            <person name="Storms R."/>
            <person name="Powell A.J."/>
            <person name="Paulsen I.T."/>
            <person name="Elbourne L.D.H."/>
            <person name="Baker S.E."/>
            <person name="Magnuson J."/>
            <person name="LaBoissiere S."/>
            <person name="Clutterbuck A.J."/>
            <person name="Martinez D."/>
            <person name="Wogulis M."/>
            <person name="de Leon A.L."/>
            <person name="Rey M.W."/>
            <person name="Tsang A."/>
        </authorList>
    </citation>
    <scope>NUCLEOTIDE SEQUENCE [LARGE SCALE GENOMIC DNA]</scope>
    <source>
        <strain evidence="7">ATCC 38088 / NRRL 8126</strain>
    </source>
</reference>
<keyword evidence="1" id="KW-0147">Chitin-binding</keyword>
<proteinExistence type="inferred from homology"/>
<dbReference type="InterPro" id="IPR036779">
    <property type="entry name" value="LysM_dom_sf"/>
</dbReference>
<feature type="domain" description="LysM" evidence="5">
    <location>
        <begin position="102"/>
        <end position="152"/>
    </location>
</feature>
<dbReference type="SMART" id="SM00257">
    <property type="entry name" value="LysM"/>
    <property type="match status" value="3"/>
</dbReference>
<comment type="similarity">
    <text evidence="3">Belongs to the secreted LysM effector family.</text>
</comment>
<evidence type="ECO:0000313" key="6">
    <source>
        <dbReference type="EMBL" id="AEO69849.1"/>
    </source>
</evidence>
<feature type="domain" description="LysM" evidence="5">
    <location>
        <begin position="176"/>
        <end position="222"/>
    </location>
</feature>
<dbReference type="OrthoDB" id="2281372at2759"/>
<evidence type="ECO:0000256" key="2">
    <source>
        <dbReference type="ARBA" id="ARBA00023026"/>
    </source>
</evidence>
<dbReference type="PROSITE" id="PS51782">
    <property type="entry name" value="LYSM"/>
    <property type="match status" value="3"/>
</dbReference>
<evidence type="ECO:0000256" key="4">
    <source>
        <dbReference type="SAM" id="MobiDB-lite"/>
    </source>
</evidence>
<feature type="domain" description="LysM" evidence="5">
    <location>
        <begin position="5"/>
        <end position="49"/>
    </location>
</feature>
<sequence>VTCSYAVQASNGDTCDSVASSWSISVSEFESLNPGVSCPTLVVGHSYCVFGTITTSTTTKQSPTPPPASPTTSPSKTTTSTSTTSAFPYQPTQSGLAANCNQFYFVQAGDTCDAIDQKYQISFSQFYAWNPAREPNTTPDCHALLASTWVCVGVPGASHTTGPQPQMPGVVASCKTYYFVQPGDSCWSIELAKGISDAQLHKWNTGINADCTNLWANAYICVGA</sequence>
<evidence type="ECO:0000256" key="1">
    <source>
        <dbReference type="ARBA" id="ARBA00022669"/>
    </source>
</evidence>
<dbReference type="PANTHER" id="PTHR34997:SF18">
    <property type="entry name" value="LYSM DOMAIN-CONTAINING PROTEIN"/>
    <property type="match status" value="1"/>
</dbReference>
<keyword evidence="7" id="KW-1185">Reference proteome</keyword>
<dbReference type="eggNOG" id="KOG2806">
    <property type="taxonomic scope" value="Eukaryota"/>
</dbReference>
<feature type="non-terminal residue" evidence="6">
    <location>
        <position position="224"/>
    </location>
</feature>
<dbReference type="GO" id="GO:0008061">
    <property type="term" value="F:chitin binding"/>
    <property type="evidence" value="ECO:0007669"/>
    <property type="project" value="UniProtKB-KW"/>
</dbReference>
<feature type="region of interest" description="Disordered" evidence="4">
    <location>
        <begin position="57"/>
        <end position="84"/>
    </location>
</feature>
<dbReference type="Pfam" id="PF01476">
    <property type="entry name" value="LysM"/>
    <property type="match status" value="3"/>
</dbReference>
<feature type="non-terminal residue" evidence="6">
    <location>
        <position position="1"/>
    </location>
</feature>
<dbReference type="InterPro" id="IPR052210">
    <property type="entry name" value="LysM1-like"/>
</dbReference>
<organism evidence="6 7">
    <name type="scientific">Thermothielavioides terrestris (strain ATCC 38088 / NRRL 8126)</name>
    <name type="common">Thielavia terrestris</name>
    <dbReference type="NCBI Taxonomy" id="578455"/>
    <lineage>
        <taxon>Eukaryota</taxon>
        <taxon>Fungi</taxon>
        <taxon>Dikarya</taxon>
        <taxon>Ascomycota</taxon>
        <taxon>Pezizomycotina</taxon>
        <taxon>Sordariomycetes</taxon>
        <taxon>Sordariomycetidae</taxon>
        <taxon>Sordariales</taxon>
        <taxon>Chaetomiaceae</taxon>
        <taxon>Thermothielavioides</taxon>
        <taxon>Thermothielavioides terrestris</taxon>
    </lineage>
</organism>
<feature type="compositionally biased region" description="Low complexity" evidence="4">
    <location>
        <begin position="70"/>
        <end position="84"/>
    </location>
</feature>
<dbReference type="AlphaFoldDB" id="G2RCW1"/>
<dbReference type="RefSeq" id="XP_003656185.1">
    <property type="nucleotide sequence ID" value="XM_003656137.2"/>
</dbReference>
<dbReference type="CDD" id="cd00118">
    <property type="entry name" value="LysM"/>
    <property type="match status" value="3"/>
</dbReference>
<keyword evidence="2" id="KW-0843">Virulence</keyword>
<gene>
    <name evidence="6" type="ORF">THITE_2013732</name>
</gene>
<evidence type="ECO:0000259" key="5">
    <source>
        <dbReference type="PROSITE" id="PS51782"/>
    </source>
</evidence>
<dbReference type="HOGENOM" id="CLU_010591_0_1_1"/>
<dbReference type="Proteomes" id="UP000008181">
    <property type="component" value="Chromosome 5"/>
</dbReference>
<protein>
    <submittedName>
        <fullName evidence="6">Carbohydrate-binding module family 50 protein</fullName>
    </submittedName>
</protein>
<dbReference type="STRING" id="578455.G2RCW1"/>
<dbReference type="InterPro" id="IPR018392">
    <property type="entry name" value="LysM"/>
</dbReference>